<protein>
    <submittedName>
        <fullName evidence="2">Uncharacterized protein</fullName>
    </submittedName>
</protein>
<proteinExistence type="predicted"/>
<dbReference type="EMBL" id="JBEAFC010000006">
    <property type="protein sequence ID" value="KAL1555110.1"/>
    <property type="molecule type" value="Genomic_DNA"/>
</dbReference>
<comment type="caution">
    <text evidence="2">The sequence shown here is derived from an EMBL/GenBank/DDBJ whole genome shotgun (WGS) entry which is preliminary data.</text>
</comment>
<name>A0ABD1HGM7_SALDI</name>
<gene>
    <name evidence="2" type="ORF">AAHA92_15589</name>
</gene>
<organism evidence="2 3">
    <name type="scientific">Salvia divinorum</name>
    <name type="common">Maria pastora</name>
    <name type="synonym">Diviner's sage</name>
    <dbReference type="NCBI Taxonomy" id="28513"/>
    <lineage>
        <taxon>Eukaryota</taxon>
        <taxon>Viridiplantae</taxon>
        <taxon>Streptophyta</taxon>
        <taxon>Embryophyta</taxon>
        <taxon>Tracheophyta</taxon>
        <taxon>Spermatophyta</taxon>
        <taxon>Magnoliopsida</taxon>
        <taxon>eudicotyledons</taxon>
        <taxon>Gunneridae</taxon>
        <taxon>Pentapetalae</taxon>
        <taxon>asterids</taxon>
        <taxon>lamiids</taxon>
        <taxon>Lamiales</taxon>
        <taxon>Lamiaceae</taxon>
        <taxon>Nepetoideae</taxon>
        <taxon>Mentheae</taxon>
        <taxon>Salviinae</taxon>
        <taxon>Salvia</taxon>
        <taxon>Salvia subgen. Calosphace</taxon>
    </lineage>
</organism>
<evidence type="ECO:0000313" key="3">
    <source>
        <dbReference type="Proteomes" id="UP001567538"/>
    </source>
</evidence>
<accession>A0ABD1HGM7</accession>
<feature type="chain" id="PRO_5044856854" evidence="1">
    <location>
        <begin position="16"/>
        <end position="75"/>
    </location>
</feature>
<keyword evidence="1" id="KW-0732">Signal</keyword>
<feature type="signal peptide" evidence="1">
    <location>
        <begin position="1"/>
        <end position="15"/>
    </location>
</feature>
<keyword evidence="3" id="KW-1185">Reference proteome</keyword>
<evidence type="ECO:0000313" key="2">
    <source>
        <dbReference type="EMBL" id="KAL1555110.1"/>
    </source>
</evidence>
<reference evidence="2 3" key="1">
    <citation type="submission" date="2024-06" db="EMBL/GenBank/DDBJ databases">
        <title>A chromosome level genome sequence of Diviner's sage (Salvia divinorum).</title>
        <authorList>
            <person name="Ford S.A."/>
            <person name="Ro D.-K."/>
            <person name="Ness R.W."/>
            <person name="Phillips M.A."/>
        </authorList>
    </citation>
    <scope>NUCLEOTIDE SEQUENCE [LARGE SCALE GENOMIC DNA]</scope>
    <source>
        <strain evidence="2">SAF-2024a</strain>
        <tissue evidence="2">Leaf</tissue>
    </source>
</reference>
<dbReference type="Proteomes" id="UP001567538">
    <property type="component" value="Unassembled WGS sequence"/>
</dbReference>
<dbReference type="AlphaFoldDB" id="A0ABD1HGM7"/>
<evidence type="ECO:0000256" key="1">
    <source>
        <dbReference type="SAM" id="SignalP"/>
    </source>
</evidence>
<sequence length="75" mass="8897">MYILLLQFTLPLVFQKCPNLPSQISKKVVKHNCIIQAAKIPQKRVVIVFWSWNFSVIKYQSFLFQIYKLSFLTSM</sequence>